<dbReference type="GO" id="GO:0005737">
    <property type="term" value="C:cytoplasm"/>
    <property type="evidence" value="ECO:0007669"/>
    <property type="project" value="UniProtKB-SubCell"/>
</dbReference>
<evidence type="ECO:0000313" key="12">
    <source>
        <dbReference type="Proteomes" id="UP000295361"/>
    </source>
</evidence>
<dbReference type="RefSeq" id="WP_133702566.1">
    <property type="nucleotide sequence ID" value="NZ_SNXS01000005.1"/>
</dbReference>
<evidence type="ECO:0000256" key="1">
    <source>
        <dbReference type="ARBA" id="ARBA00001460"/>
    </source>
</evidence>
<reference evidence="11 12" key="1">
    <citation type="submission" date="2019-03" db="EMBL/GenBank/DDBJ databases">
        <title>Genomic Encyclopedia of Type Strains, Phase IV (KMG-IV): sequencing the most valuable type-strain genomes for metagenomic binning, comparative biology and taxonomic classification.</title>
        <authorList>
            <person name="Goeker M."/>
        </authorList>
    </citation>
    <scope>NUCLEOTIDE SEQUENCE [LARGE SCALE GENOMIC DNA]</scope>
    <source>
        <strain evidence="11 12">DSM 16998</strain>
    </source>
</reference>
<proteinExistence type="inferred from homology"/>
<dbReference type="InterPro" id="IPR021130">
    <property type="entry name" value="PRib-ATP_PPHydrolase-like"/>
</dbReference>
<keyword evidence="6 10" id="KW-0547">Nucleotide-binding</keyword>
<dbReference type="CDD" id="cd11534">
    <property type="entry name" value="NTP-PPase_HisIE_like"/>
    <property type="match status" value="1"/>
</dbReference>
<evidence type="ECO:0000256" key="4">
    <source>
        <dbReference type="ARBA" id="ARBA00022490"/>
    </source>
</evidence>
<dbReference type="OrthoDB" id="9814738at2"/>
<keyword evidence="12" id="KW-1185">Reference proteome</keyword>
<dbReference type="SUPFAM" id="SSF101386">
    <property type="entry name" value="all-alpha NTP pyrophosphatases"/>
    <property type="match status" value="1"/>
</dbReference>
<keyword evidence="5 10" id="KW-0028">Amino-acid biosynthesis</keyword>
<evidence type="ECO:0000256" key="6">
    <source>
        <dbReference type="ARBA" id="ARBA00022741"/>
    </source>
</evidence>
<dbReference type="Gene3D" id="1.10.287.1080">
    <property type="entry name" value="MazG-like"/>
    <property type="match status" value="1"/>
</dbReference>
<evidence type="ECO:0000256" key="10">
    <source>
        <dbReference type="HAMAP-Rule" id="MF_01020"/>
    </source>
</evidence>
<keyword evidence="9 10" id="KW-0368">Histidine biosynthesis</keyword>
<dbReference type="NCBIfam" id="TIGR03188">
    <property type="entry name" value="histidine_hisI"/>
    <property type="match status" value="1"/>
</dbReference>
<evidence type="ECO:0000256" key="5">
    <source>
        <dbReference type="ARBA" id="ARBA00022605"/>
    </source>
</evidence>
<dbReference type="PANTHER" id="PTHR42945:SF9">
    <property type="entry name" value="HISTIDINE BIOSYNTHESIS BIFUNCTIONAL PROTEIN HISIE"/>
    <property type="match status" value="1"/>
</dbReference>
<dbReference type="EMBL" id="SNXS01000005">
    <property type="protein sequence ID" value="TDP63399.1"/>
    <property type="molecule type" value="Genomic_DNA"/>
</dbReference>
<evidence type="ECO:0000256" key="8">
    <source>
        <dbReference type="ARBA" id="ARBA00022840"/>
    </source>
</evidence>
<keyword evidence="4 10" id="KW-0963">Cytoplasm</keyword>
<dbReference type="Pfam" id="PF01503">
    <property type="entry name" value="PRA-PH"/>
    <property type="match status" value="1"/>
</dbReference>
<evidence type="ECO:0000256" key="3">
    <source>
        <dbReference type="ARBA" id="ARBA00005204"/>
    </source>
</evidence>
<dbReference type="GO" id="GO:0000105">
    <property type="term" value="P:L-histidine biosynthetic process"/>
    <property type="evidence" value="ECO:0007669"/>
    <property type="project" value="UniProtKB-UniRule"/>
</dbReference>
<dbReference type="UniPathway" id="UPA00031">
    <property type="reaction ID" value="UER00007"/>
</dbReference>
<name>A0A4R6QLC5_9BURK</name>
<dbReference type="NCBIfam" id="NF001611">
    <property type="entry name" value="PRK00400.1-3"/>
    <property type="match status" value="1"/>
</dbReference>
<accession>A0A4R6QLC5</accession>
<dbReference type="PANTHER" id="PTHR42945">
    <property type="entry name" value="HISTIDINE BIOSYNTHESIS BIFUNCTIONAL PROTEIN"/>
    <property type="match status" value="1"/>
</dbReference>
<sequence length="118" mass="13083">MSSDNSLEQLADVIESRKLANGGDPEKSYISRLFSKGNDAILKKIGEEATEVVMAAKDGDARKLTNEVADLWFHCMIALSAFDLRPADVIAELRRREGLSGLEEFALRKAQQRDKDGE</sequence>
<dbReference type="AlphaFoldDB" id="A0A4R6QLC5"/>
<comment type="catalytic activity">
    <reaction evidence="1 10">
        <text>1-(5-phospho-beta-D-ribosyl)-ATP + H2O = 1-(5-phospho-beta-D-ribosyl)-5'-AMP + diphosphate + H(+)</text>
        <dbReference type="Rhea" id="RHEA:22828"/>
        <dbReference type="ChEBI" id="CHEBI:15377"/>
        <dbReference type="ChEBI" id="CHEBI:15378"/>
        <dbReference type="ChEBI" id="CHEBI:33019"/>
        <dbReference type="ChEBI" id="CHEBI:59457"/>
        <dbReference type="ChEBI" id="CHEBI:73183"/>
        <dbReference type="EC" id="3.6.1.31"/>
    </reaction>
</comment>
<evidence type="ECO:0000313" key="11">
    <source>
        <dbReference type="EMBL" id="TDP63399.1"/>
    </source>
</evidence>
<comment type="pathway">
    <text evidence="3 10">Amino-acid biosynthesis; L-histidine biosynthesis; L-histidine from 5-phospho-alpha-D-ribose 1-diphosphate: step 2/9.</text>
</comment>
<keyword evidence="7 10" id="KW-0378">Hydrolase</keyword>
<comment type="caution">
    <text evidence="11">The sequence shown here is derived from an EMBL/GenBank/DDBJ whole genome shotgun (WGS) entry which is preliminary data.</text>
</comment>
<comment type="subcellular location">
    <subcellularLocation>
        <location evidence="2 10">Cytoplasm</location>
    </subcellularLocation>
</comment>
<evidence type="ECO:0000256" key="2">
    <source>
        <dbReference type="ARBA" id="ARBA00004496"/>
    </source>
</evidence>
<dbReference type="Proteomes" id="UP000295361">
    <property type="component" value="Unassembled WGS sequence"/>
</dbReference>
<dbReference type="HAMAP" id="MF_01020">
    <property type="entry name" value="HisE"/>
    <property type="match status" value="1"/>
</dbReference>
<dbReference type="GO" id="GO:0004636">
    <property type="term" value="F:phosphoribosyl-ATP diphosphatase activity"/>
    <property type="evidence" value="ECO:0007669"/>
    <property type="project" value="UniProtKB-UniRule"/>
</dbReference>
<dbReference type="InParanoid" id="A0A4R6QLC5"/>
<organism evidence="11 12">
    <name type="scientific">Roseateles toxinivorans</name>
    <dbReference type="NCBI Taxonomy" id="270368"/>
    <lineage>
        <taxon>Bacteria</taxon>
        <taxon>Pseudomonadati</taxon>
        <taxon>Pseudomonadota</taxon>
        <taxon>Betaproteobacteria</taxon>
        <taxon>Burkholderiales</taxon>
        <taxon>Sphaerotilaceae</taxon>
        <taxon>Roseateles</taxon>
    </lineage>
</organism>
<dbReference type="EC" id="3.6.1.31" evidence="10"/>
<protein>
    <recommendedName>
        <fullName evidence="10">Phosphoribosyl-ATP pyrophosphatase</fullName>
        <shortName evidence="10">PRA-PH</shortName>
        <ecNumber evidence="10">3.6.1.31</ecNumber>
    </recommendedName>
</protein>
<dbReference type="GO" id="GO:0005524">
    <property type="term" value="F:ATP binding"/>
    <property type="evidence" value="ECO:0007669"/>
    <property type="project" value="UniProtKB-KW"/>
</dbReference>
<evidence type="ECO:0000256" key="9">
    <source>
        <dbReference type="ARBA" id="ARBA00023102"/>
    </source>
</evidence>
<keyword evidence="8 10" id="KW-0067">ATP-binding</keyword>
<dbReference type="InterPro" id="IPR008179">
    <property type="entry name" value="HisE"/>
</dbReference>
<evidence type="ECO:0000256" key="7">
    <source>
        <dbReference type="ARBA" id="ARBA00022801"/>
    </source>
</evidence>
<comment type="similarity">
    <text evidence="10">Belongs to the PRA-PH family.</text>
</comment>
<gene>
    <name evidence="10" type="primary">hisE</name>
    <name evidence="11" type="ORF">DES47_105405</name>
</gene>